<dbReference type="Proteomes" id="UP001056120">
    <property type="component" value="Linkage Group LG13"/>
</dbReference>
<gene>
    <name evidence="1" type="ORF">L1987_41190</name>
</gene>
<organism evidence="1 2">
    <name type="scientific">Smallanthus sonchifolius</name>
    <dbReference type="NCBI Taxonomy" id="185202"/>
    <lineage>
        <taxon>Eukaryota</taxon>
        <taxon>Viridiplantae</taxon>
        <taxon>Streptophyta</taxon>
        <taxon>Embryophyta</taxon>
        <taxon>Tracheophyta</taxon>
        <taxon>Spermatophyta</taxon>
        <taxon>Magnoliopsida</taxon>
        <taxon>eudicotyledons</taxon>
        <taxon>Gunneridae</taxon>
        <taxon>Pentapetalae</taxon>
        <taxon>asterids</taxon>
        <taxon>campanulids</taxon>
        <taxon>Asterales</taxon>
        <taxon>Asteraceae</taxon>
        <taxon>Asteroideae</taxon>
        <taxon>Heliantheae alliance</taxon>
        <taxon>Millerieae</taxon>
        <taxon>Smallanthus</taxon>
    </lineage>
</organism>
<evidence type="ECO:0000313" key="2">
    <source>
        <dbReference type="Proteomes" id="UP001056120"/>
    </source>
</evidence>
<reference evidence="1 2" key="2">
    <citation type="journal article" date="2022" name="Mol. Ecol. Resour.">
        <title>The genomes of chicory, endive, great burdock and yacon provide insights into Asteraceae paleo-polyploidization history and plant inulin production.</title>
        <authorList>
            <person name="Fan W."/>
            <person name="Wang S."/>
            <person name="Wang H."/>
            <person name="Wang A."/>
            <person name="Jiang F."/>
            <person name="Liu H."/>
            <person name="Zhao H."/>
            <person name="Xu D."/>
            <person name="Zhang Y."/>
        </authorList>
    </citation>
    <scope>NUCLEOTIDE SEQUENCE [LARGE SCALE GENOMIC DNA]</scope>
    <source>
        <strain evidence="2">cv. Yunnan</strain>
        <tissue evidence="1">Leaves</tissue>
    </source>
</reference>
<comment type="caution">
    <text evidence="1">The sequence shown here is derived from an EMBL/GenBank/DDBJ whole genome shotgun (WGS) entry which is preliminary data.</text>
</comment>
<proteinExistence type="predicted"/>
<protein>
    <submittedName>
        <fullName evidence="1">Uncharacterized protein</fullName>
    </submittedName>
</protein>
<name>A0ACB9GWD9_9ASTR</name>
<sequence length="979" mass="109789">MQGMENMKIIHRWCTTSKARITTSLVYAHKTKRERNKLTARLLTWHPVFSLLASSPLQLNHCTSLSLTKMTILQGAGFFEVRALQDLYTSFNSPPQLKGWKSSGGDPCQESWTGVYCVDSSVNQIKLNNLNISGSLGYELNNLHHLKQLYLQHNEFTGSVIFLASLHLTDLFGGNMFDKESIPPWDFPFDSPPDQQNITTPPSTESSAVKSYPLPESRRPKKKKLGKTVILVGGVALLVACLQLFYTIWFYKCGSRKLRVQESIEGSQHSLPLNCSATGTVESPEISVISSPGEIRHVPPARTKVLKVNRRRSFAKKSRMRIGAKLYAVAELELATNHFNRTNFLGEGSLGSVFRAEFPDGQVFAGQHMLVYEYARNLSLAYALHSESYMPLSWGLRLKISLGIARALNYLHSTCVPPLAHGNLKSANVLLDEDLTPRISDCCLAVLKPLTVKSGKPEVSDTETGGIAPEHSQPVSGIQKDDIYAFGVLLLELLTGKKPLDGLDPKEENSLVQWASSQLHDNESMDEMVEPALRKTIPPKTLSSFAVLVSLCTQGDKGLRPTISEIMESLTNMIEEYRKMRREADADFDPYERSFRSTHSRFIGSPIVSCIFLNAKTLATKKRVDALPRTVVTINHYNRAHVMFTILLKSHLFLSGTRSRYLFVIIVVVFLPQLTSGINILLGKKDLVRMSDQIAKGLEFEKKAEKKLSGWSFFGSKYEDAGDLYEKAANCYKLAKSWDQAGSVYVKLAECYLKMDSKHEAANAYADAAHSYKKTNTKECIAHLEQALNLFMEIGRLSMSARYCKEIAELYEQEQNLEQAIAYYEKAADLFQGEEVTTSANQCKQKIAQFSAQLEQYQKAIEIYEEIARQSLNNNLLKYGVRGHLLNAGICQLCKGDVVAITNALERYQELDPTFSGTREYKLLADLAAAVDEEDVAKFTDAVKEFDSMTKLDEWKTTLLLRVKLLLKAKEEEDDDDLT</sequence>
<evidence type="ECO:0000313" key="1">
    <source>
        <dbReference type="EMBL" id="KAI3787032.1"/>
    </source>
</evidence>
<reference evidence="2" key="1">
    <citation type="journal article" date="2022" name="Mol. Ecol. Resour.">
        <title>The genomes of chicory, endive, great burdock and yacon provide insights into Asteraceae palaeo-polyploidization history and plant inulin production.</title>
        <authorList>
            <person name="Fan W."/>
            <person name="Wang S."/>
            <person name="Wang H."/>
            <person name="Wang A."/>
            <person name="Jiang F."/>
            <person name="Liu H."/>
            <person name="Zhao H."/>
            <person name="Xu D."/>
            <person name="Zhang Y."/>
        </authorList>
    </citation>
    <scope>NUCLEOTIDE SEQUENCE [LARGE SCALE GENOMIC DNA]</scope>
    <source>
        <strain evidence="2">cv. Yunnan</strain>
    </source>
</reference>
<keyword evidence="2" id="KW-1185">Reference proteome</keyword>
<dbReference type="EMBL" id="CM042030">
    <property type="protein sequence ID" value="KAI3787032.1"/>
    <property type="molecule type" value="Genomic_DNA"/>
</dbReference>
<accession>A0ACB9GWD9</accession>